<dbReference type="InterPro" id="IPR050696">
    <property type="entry name" value="FtsA/MreB"/>
</dbReference>
<protein>
    <submittedName>
        <fullName evidence="1">Pilus assembly protein PilM</fullName>
    </submittedName>
</protein>
<sequence length="332" mass="36724">MSRFLVTGIDVGHHSLKAVVVKSAGKHCSVVAYKDVPFSDAIFSDNQSINHQKLVKKLKELKKSLPMFSSHVAISLPDNAVISKVLNIDSELEEREKEFAIYQAFAHQSPIPIEELSLDFVDITEQDSERGAGHTYQVYATRKDVVEERLSVMKKAGFKPVLVDMQAHSLQKVWSLASEQREVAENWMLVDIGLTQTSLCVAPPDSRPFFRDIVFGTSNMEGALEGDLTSGDVKKFFSELNERLQKQIQMYNSVNPMRKLEGLWICGGGATIEGLCIGLGRLINLKCELLNPLELIGAPSTPQSDQLQMNIFGCATGLAVQGVEWMGESHAT</sequence>
<reference evidence="1 2" key="1">
    <citation type="submission" date="2018-05" db="EMBL/GenBank/DDBJ databases">
        <title>Vibrio limimaris sp. nov., isolated from marine sediment.</title>
        <authorList>
            <person name="Li C.-M."/>
        </authorList>
    </citation>
    <scope>NUCLEOTIDE SEQUENCE [LARGE SCALE GENOMIC DNA]</scope>
    <source>
        <strain evidence="1 2">E4404</strain>
    </source>
</reference>
<dbReference type="Proteomes" id="UP000245362">
    <property type="component" value="Unassembled WGS sequence"/>
</dbReference>
<dbReference type="AlphaFoldDB" id="A0A2U3B8J4"/>
<dbReference type="OrthoDB" id="9773403at2"/>
<comment type="caution">
    <text evidence="1">The sequence shown here is derived from an EMBL/GenBank/DDBJ whole genome shotgun (WGS) entry which is preliminary data.</text>
</comment>
<dbReference type="InterPro" id="IPR005883">
    <property type="entry name" value="PilM"/>
</dbReference>
<dbReference type="Pfam" id="PF11104">
    <property type="entry name" value="PilM_2"/>
    <property type="match status" value="2"/>
</dbReference>
<organism evidence="1 2">
    <name type="scientific">Vibrio albus</name>
    <dbReference type="NCBI Taxonomy" id="2200953"/>
    <lineage>
        <taxon>Bacteria</taxon>
        <taxon>Pseudomonadati</taxon>
        <taxon>Pseudomonadota</taxon>
        <taxon>Gammaproteobacteria</taxon>
        <taxon>Vibrionales</taxon>
        <taxon>Vibrionaceae</taxon>
        <taxon>Vibrio</taxon>
    </lineage>
</organism>
<evidence type="ECO:0000313" key="1">
    <source>
        <dbReference type="EMBL" id="PWI33120.1"/>
    </source>
</evidence>
<accession>A0A2U3B8J4</accession>
<dbReference type="RefSeq" id="WP_109320236.1">
    <property type="nucleotide sequence ID" value="NZ_QFWT01000006.1"/>
</dbReference>
<name>A0A2U3B8J4_9VIBR</name>
<dbReference type="PIRSF" id="PIRSF019169">
    <property type="entry name" value="PilM"/>
    <property type="match status" value="1"/>
</dbReference>
<keyword evidence="2" id="KW-1185">Reference proteome</keyword>
<dbReference type="PANTHER" id="PTHR32432:SF3">
    <property type="entry name" value="ETHANOLAMINE UTILIZATION PROTEIN EUTJ"/>
    <property type="match status" value="1"/>
</dbReference>
<dbReference type="NCBIfam" id="TIGR01175">
    <property type="entry name" value="pilM"/>
    <property type="match status" value="1"/>
</dbReference>
<gene>
    <name evidence="1" type="ORF">DI392_12500</name>
</gene>
<proteinExistence type="predicted"/>
<dbReference type="EMBL" id="QFWT01000006">
    <property type="protein sequence ID" value="PWI33120.1"/>
    <property type="molecule type" value="Genomic_DNA"/>
</dbReference>
<dbReference type="PANTHER" id="PTHR32432">
    <property type="entry name" value="CELL DIVISION PROTEIN FTSA-RELATED"/>
    <property type="match status" value="1"/>
</dbReference>
<evidence type="ECO:0000313" key="2">
    <source>
        <dbReference type="Proteomes" id="UP000245362"/>
    </source>
</evidence>
<dbReference type="Gene3D" id="3.30.420.40">
    <property type="match status" value="1"/>
</dbReference>